<dbReference type="OrthoDB" id="9801753at2"/>
<gene>
    <name evidence="2" type="primary">yidD</name>
    <name evidence="2" type="ORF">D4L85_29520</name>
</gene>
<evidence type="ECO:0000313" key="3">
    <source>
        <dbReference type="Proteomes" id="UP000266183"/>
    </source>
</evidence>
<name>A0A385SU70_9BACT</name>
<dbReference type="Pfam" id="PF01809">
    <property type="entry name" value="YidD"/>
    <property type="match status" value="1"/>
</dbReference>
<evidence type="ECO:0000313" key="2">
    <source>
        <dbReference type="EMBL" id="AYB34464.1"/>
    </source>
</evidence>
<dbReference type="PANTHER" id="PTHR33383:SF1">
    <property type="entry name" value="MEMBRANE PROTEIN INSERTION EFFICIENCY FACTOR-RELATED"/>
    <property type="match status" value="1"/>
</dbReference>
<dbReference type="NCBIfam" id="TIGR00278">
    <property type="entry name" value="membrane protein insertion efficiency factor YidD"/>
    <property type="match status" value="1"/>
</dbReference>
<comment type="subcellular location">
    <subcellularLocation>
        <location evidence="1">Cell membrane</location>
        <topology evidence="1">Peripheral membrane protein</topology>
        <orientation evidence="1">Cytoplasmic side</orientation>
    </subcellularLocation>
</comment>
<dbReference type="KEGG" id="chk:D4L85_29520"/>
<dbReference type="HAMAP" id="MF_00386">
    <property type="entry name" value="UPF0161_YidD"/>
    <property type="match status" value="1"/>
</dbReference>
<sequence length="75" mass="8634">MLKKIFILPIRFYQVALSPLLGTHCRHTPSCSQYAVEAIQEWGVIKGIWLGTKRIARCHPWGTHGYDPVPKRPKH</sequence>
<proteinExistence type="inferred from homology"/>
<dbReference type="AlphaFoldDB" id="A0A385SU70"/>
<dbReference type="PANTHER" id="PTHR33383">
    <property type="entry name" value="MEMBRANE PROTEIN INSERTION EFFICIENCY FACTOR-RELATED"/>
    <property type="match status" value="1"/>
</dbReference>
<protein>
    <recommendedName>
        <fullName evidence="1">Putative membrane protein insertion efficiency factor</fullName>
    </recommendedName>
</protein>
<accession>A0A385SU70</accession>
<dbReference type="Proteomes" id="UP000266183">
    <property type="component" value="Chromosome"/>
</dbReference>
<evidence type="ECO:0000256" key="1">
    <source>
        <dbReference type="HAMAP-Rule" id="MF_00386"/>
    </source>
</evidence>
<comment type="similarity">
    <text evidence="1">Belongs to the UPF0161 family.</text>
</comment>
<comment type="function">
    <text evidence="1">Could be involved in insertion of integral membrane proteins into the membrane.</text>
</comment>
<dbReference type="SMART" id="SM01234">
    <property type="entry name" value="Haemolytic"/>
    <property type="match status" value="1"/>
</dbReference>
<dbReference type="EMBL" id="CP032382">
    <property type="protein sequence ID" value="AYB34464.1"/>
    <property type="molecule type" value="Genomic_DNA"/>
</dbReference>
<dbReference type="GO" id="GO:0005886">
    <property type="term" value="C:plasma membrane"/>
    <property type="evidence" value="ECO:0007669"/>
    <property type="project" value="UniProtKB-SubCell"/>
</dbReference>
<dbReference type="InterPro" id="IPR002696">
    <property type="entry name" value="Membr_insert_effic_factor_YidD"/>
</dbReference>
<reference evidence="3" key="1">
    <citation type="submission" date="2018-09" db="EMBL/GenBank/DDBJ databases">
        <title>Chryseolinea sp. KIS68-18 isolated from soil.</title>
        <authorList>
            <person name="Weon H.-Y."/>
            <person name="Kwon S.-W."/>
            <person name="Lee S.A."/>
        </authorList>
    </citation>
    <scope>NUCLEOTIDE SEQUENCE [LARGE SCALE GENOMIC DNA]</scope>
    <source>
        <strain evidence="3">KIS68-18</strain>
    </source>
</reference>
<organism evidence="2 3">
    <name type="scientific">Chryseolinea soli</name>
    <dbReference type="NCBI Taxonomy" id="2321403"/>
    <lineage>
        <taxon>Bacteria</taxon>
        <taxon>Pseudomonadati</taxon>
        <taxon>Bacteroidota</taxon>
        <taxon>Cytophagia</taxon>
        <taxon>Cytophagales</taxon>
        <taxon>Fulvivirgaceae</taxon>
        <taxon>Chryseolinea</taxon>
    </lineage>
</organism>
<keyword evidence="1" id="KW-0472">Membrane</keyword>
<keyword evidence="1" id="KW-1003">Cell membrane</keyword>
<keyword evidence="3" id="KW-1185">Reference proteome</keyword>
<dbReference type="RefSeq" id="WP_119757723.1">
    <property type="nucleotide sequence ID" value="NZ_CP032382.1"/>
</dbReference>